<protein>
    <submittedName>
        <fullName evidence="5">Histidine-binding periplasmic protein</fullName>
    </submittedName>
</protein>
<dbReference type="KEGG" id="sbg:SBG_1114"/>
<comment type="similarity">
    <text evidence="1">Belongs to the bacterial solute-binding protein 3 family.</text>
</comment>
<dbReference type="Gene3D" id="3.40.190.10">
    <property type="entry name" value="Periplasmic binding protein-like II"/>
    <property type="match status" value="2"/>
</dbReference>
<dbReference type="Pfam" id="PF00497">
    <property type="entry name" value="SBP_bac_3"/>
    <property type="match status" value="1"/>
</dbReference>
<dbReference type="RefSeq" id="WP_015702837.1">
    <property type="nucleotide sequence ID" value="NC_015761.1"/>
</dbReference>
<feature type="signal peptide" evidence="3">
    <location>
        <begin position="1"/>
        <end position="22"/>
    </location>
</feature>
<dbReference type="PANTHER" id="PTHR35936:SF13">
    <property type="entry name" value="HISTIDINE-BINDING PERIPLASMIC PROTEIN"/>
    <property type="match status" value="1"/>
</dbReference>
<evidence type="ECO:0000313" key="5">
    <source>
        <dbReference type="EMBL" id="CCC30205.1"/>
    </source>
</evidence>
<sequence>MSRKTRILALIGLLVAATAVRAETKLLRVGVDLENPPFQARDSRGNPTGFNIDVTNALCQAINVKCQYIVNSFDAQIPELLARKVDVIMPLGVTPKRRASIAFTHYVYHDPTVLVARKTANVLPQIALLQGKNIAVVQGSIQETWANTYWQPAGVTIKSYSDMNSIYQDLVAGRLDGALCTAIALKFGFLHTVAGKPFEVKGAAVTDTRLFSIGSAYGIRKEDGTTQQLLNQGLEKIKRNGSWLAIKERYFGDLDIDVPE</sequence>
<dbReference type="InterPro" id="IPR001638">
    <property type="entry name" value="Solute-binding_3/MltF_N"/>
</dbReference>
<evidence type="ECO:0000256" key="1">
    <source>
        <dbReference type="ARBA" id="ARBA00010333"/>
    </source>
</evidence>
<name>A0A0K0H9Y2_SALBC</name>
<evidence type="ECO:0000259" key="4">
    <source>
        <dbReference type="SMART" id="SM00062"/>
    </source>
</evidence>
<proteinExistence type="inferred from homology"/>
<keyword evidence="2 3" id="KW-0732">Signal</keyword>
<reference evidence="5 6" key="1">
    <citation type="journal article" date="2011" name="PLoS Pathog.">
        <title>Salmonella bongori provides insights into the evolution of the Salmonellae.</title>
        <authorList>
            <person name="Fookes M."/>
            <person name="Schroeder G.N."/>
            <person name="Langridge G.C."/>
            <person name="Blondel C.J."/>
            <person name="Mammina C."/>
            <person name="Connor T.R."/>
            <person name="Seth-Smith H."/>
            <person name="Vernikos G.S."/>
            <person name="Robinson K.S."/>
            <person name="Sanders M."/>
            <person name="Petty N.K."/>
            <person name="Kingsley R.A."/>
            <person name="Baumler A.J."/>
            <person name="Nuccio S.P."/>
            <person name="Contreras I."/>
            <person name="Santiviago C.A."/>
            <person name="Maskell D."/>
            <person name="Barrow P."/>
            <person name="Humphrey T."/>
            <person name="Nastasi A."/>
            <person name="Roberts M."/>
            <person name="Frankel G."/>
            <person name="Parkhill J."/>
            <person name="Dougan G."/>
            <person name="Thomson N.R."/>
        </authorList>
    </citation>
    <scope>NUCLEOTIDE SEQUENCE [LARGE SCALE GENOMIC DNA]</scope>
    <source>
        <strain evidence="6">ATCC 43975 / DSM 13772 / NCTC 12419</strain>
    </source>
</reference>
<dbReference type="AlphaFoldDB" id="A0A0K0H9Y2"/>
<dbReference type="eggNOG" id="COG0834">
    <property type="taxonomic scope" value="Bacteria"/>
</dbReference>
<dbReference type="SMART" id="SM00062">
    <property type="entry name" value="PBPb"/>
    <property type="match status" value="1"/>
</dbReference>
<dbReference type="GeneID" id="44980127"/>
<dbReference type="Proteomes" id="UP000000289">
    <property type="component" value="Chromosome"/>
</dbReference>
<organism evidence="5 6">
    <name type="scientific">Salmonella bongori (strain ATCC 43975 / DSM 13772 / NCTC 12419)</name>
    <dbReference type="NCBI Taxonomy" id="218493"/>
    <lineage>
        <taxon>Bacteria</taxon>
        <taxon>Pseudomonadati</taxon>
        <taxon>Pseudomonadota</taxon>
        <taxon>Gammaproteobacteria</taxon>
        <taxon>Enterobacterales</taxon>
        <taxon>Enterobacteriaceae</taxon>
        <taxon>Salmonella</taxon>
    </lineage>
</organism>
<accession>A0A0K0H9Y2</accession>
<dbReference type="PANTHER" id="PTHR35936">
    <property type="entry name" value="MEMBRANE-BOUND LYTIC MUREIN TRANSGLYCOSYLASE F"/>
    <property type="match status" value="1"/>
</dbReference>
<evidence type="ECO:0000256" key="3">
    <source>
        <dbReference type="SAM" id="SignalP"/>
    </source>
</evidence>
<evidence type="ECO:0000256" key="2">
    <source>
        <dbReference type="ARBA" id="ARBA00022729"/>
    </source>
</evidence>
<gene>
    <name evidence="5" type="ordered locus">SBG_1114</name>
</gene>
<feature type="domain" description="Solute-binding protein family 3/N-terminal" evidence="4">
    <location>
        <begin position="26"/>
        <end position="254"/>
    </location>
</feature>
<dbReference type="SUPFAM" id="SSF53850">
    <property type="entry name" value="Periplasmic binding protein-like II"/>
    <property type="match status" value="1"/>
</dbReference>
<evidence type="ECO:0000313" key="6">
    <source>
        <dbReference type="Proteomes" id="UP000000289"/>
    </source>
</evidence>
<feature type="chain" id="PRO_5005331596" evidence="3">
    <location>
        <begin position="23"/>
        <end position="260"/>
    </location>
</feature>
<dbReference type="EMBL" id="FR877557">
    <property type="protein sequence ID" value="CCC30205.1"/>
    <property type="molecule type" value="Genomic_DNA"/>
</dbReference>